<dbReference type="InterPro" id="IPR009210">
    <property type="entry name" value="ASCC1"/>
</dbReference>
<protein>
    <submittedName>
        <fullName evidence="2">Kinase A anchor protein</fullName>
    </submittedName>
</protein>
<keyword evidence="2" id="KW-0418">Kinase</keyword>
<keyword evidence="2" id="KW-0808">Transferase</keyword>
<dbReference type="PANTHER" id="PTHR13360:SF1">
    <property type="entry name" value="ACTIVATING SIGNAL COINTEGRATOR 1 COMPLEX SUBUNIT 1"/>
    <property type="match status" value="1"/>
</dbReference>
<dbReference type="RefSeq" id="XP_056041362.1">
    <property type="nucleotide sequence ID" value="XM_056188489.1"/>
</dbReference>
<dbReference type="GO" id="GO:0016301">
    <property type="term" value="F:kinase activity"/>
    <property type="evidence" value="ECO:0007669"/>
    <property type="project" value="UniProtKB-KW"/>
</dbReference>
<comment type="caution">
    <text evidence="2">The sequence shown here is derived from an EMBL/GenBank/DDBJ whole genome shotgun (WGS) entry which is preliminary data.</text>
</comment>
<accession>A0AAD7VPK8</accession>
<feature type="domain" description="A-kinase anchor protein 7-like phosphoesterase" evidence="1">
    <location>
        <begin position="10"/>
        <end position="257"/>
    </location>
</feature>
<dbReference type="GO" id="GO:0006355">
    <property type="term" value="P:regulation of DNA-templated transcription"/>
    <property type="evidence" value="ECO:0007669"/>
    <property type="project" value="TreeGrafter"/>
</dbReference>
<evidence type="ECO:0000313" key="2">
    <source>
        <dbReference type="EMBL" id="KAJ8097912.1"/>
    </source>
</evidence>
<sequence>MSRIRSPQLTHFLSIPLAAPSLTASLSALRRDVLTTLPGFPVKAIRPVATIHLTLGVMALDIAGPRLKAATDALLSLPDSAPDIIPGMPIQVGLRGLSMFDGSTTSEANVVFANAYGDDVTRLQEFANRVSRHFIELGFVVDTSVKNNKNNNGDDIGSPGAENEGVALHATVLNTRYASYFAPVASSNEGGVDVDRKKGKKRYRKIRPSFDATELLTKFENTVFMEPMHIDKVAICKMGERKVEDGGGYEIIAYISLP</sequence>
<dbReference type="EMBL" id="JARPMG010000010">
    <property type="protein sequence ID" value="KAJ8097912.1"/>
    <property type="molecule type" value="Genomic_DNA"/>
</dbReference>
<reference evidence="2" key="1">
    <citation type="submission" date="2023-03" db="EMBL/GenBank/DDBJ databases">
        <title>Near-Complete genome sequence of Lipomyces tetrasporous NRRL Y-64009, an oleaginous yeast capable of growing on lignocellulosic hydrolysates.</title>
        <authorList>
            <consortium name="Lawrence Berkeley National Laboratory"/>
            <person name="Jagtap S.S."/>
            <person name="Liu J.-J."/>
            <person name="Walukiewicz H.E."/>
            <person name="Pangilinan J."/>
            <person name="Lipzen A."/>
            <person name="Ahrendt S."/>
            <person name="Koriabine M."/>
            <person name="Cobaugh K."/>
            <person name="Salamov A."/>
            <person name="Yoshinaga Y."/>
            <person name="Ng V."/>
            <person name="Daum C."/>
            <person name="Grigoriev I.V."/>
            <person name="Slininger P.J."/>
            <person name="Dien B.S."/>
            <person name="Jin Y.-S."/>
            <person name="Rao C.V."/>
        </authorList>
    </citation>
    <scope>NUCLEOTIDE SEQUENCE</scope>
    <source>
        <strain evidence="2">NRRL Y-64009</strain>
    </source>
</reference>
<dbReference type="GeneID" id="80883655"/>
<proteinExistence type="predicted"/>
<name>A0AAD7VPK8_9ASCO</name>
<dbReference type="GO" id="GO:0005634">
    <property type="term" value="C:nucleus"/>
    <property type="evidence" value="ECO:0007669"/>
    <property type="project" value="TreeGrafter"/>
</dbReference>
<organism evidence="2 3">
    <name type="scientific">Lipomyces tetrasporus</name>
    <dbReference type="NCBI Taxonomy" id="54092"/>
    <lineage>
        <taxon>Eukaryota</taxon>
        <taxon>Fungi</taxon>
        <taxon>Dikarya</taxon>
        <taxon>Ascomycota</taxon>
        <taxon>Saccharomycotina</taxon>
        <taxon>Lipomycetes</taxon>
        <taxon>Lipomycetales</taxon>
        <taxon>Lipomycetaceae</taxon>
        <taxon>Lipomyces</taxon>
    </lineage>
</organism>
<dbReference type="Proteomes" id="UP001217417">
    <property type="component" value="Unassembled WGS sequence"/>
</dbReference>
<dbReference type="AlphaFoldDB" id="A0AAD7VPK8"/>
<dbReference type="GO" id="GO:0006307">
    <property type="term" value="P:DNA alkylation repair"/>
    <property type="evidence" value="ECO:0007669"/>
    <property type="project" value="InterPro"/>
</dbReference>
<evidence type="ECO:0000313" key="3">
    <source>
        <dbReference type="Proteomes" id="UP001217417"/>
    </source>
</evidence>
<dbReference type="Gene3D" id="3.90.1140.10">
    <property type="entry name" value="Cyclic phosphodiesterase"/>
    <property type="match status" value="1"/>
</dbReference>
<dbReference type="InterPro" id="IPR019510">
    <property type="entry name" value="AKAP7-like_phosphoesterase"/>
</dbReference>
<gene>
    <name evidence="2" type="ORF">POJ06DRAFT_260454</name>
</gene>
<evidence type="ECO:0000259" key="1">
    <source>
        <dbReference type="Pfam" id="PF10469"/>
    </source>
</evidence>
<dbReference type="PANTHER" id="PTHR13360">
    <property type="entry name" value="ACTIVATING SIGNAL COINTEGRATOR 1 COMPLEX SUBUNIT 1"/>
    <property type="match status" value="1"/>
</dbReference>
<dbReference type="Pfam" id="PF10469">
    <property type="entry name" value="AKAP7_NLS"/>
    <property type="match status" value="1"/>
</dbReference>
<keyword evidence="3" id="KW-1185">Reference proteome</keyword>